<dbReference type="SUPFAM" id="SSF53335">
    <property type="entry name" value="S-adenosyl-L-methionine-dependent methyltransferases"/>
    <property type="match status" value="1"/>
</dbReference>
<dbReference type="GO" id="GO:0008171">
    <property type="term" value="F:O-methyltransferase activity"/>
    <property type="evidence" value="ECO:0007669"/>
    <property type="project" value="TreeGrafter"/>
</dbReference>
<dbReference type="Pfam" id="PF05050">
    <property type="entry name" value="Methyltransf_21"/>
    <property type="match status" value="1"/>
</dbReference>
<dbReference type="AlphaFoldDB" id="A0A6C0HBC5"/>
<evidence type="ECO:0000313" key="2">
    <source>
        <dbReference type="EMBL" id="QHT77891.1"/>
    </source>
</evidence>
<organism evidence="2">
    <name type="scientific">viral metagenome</name>
    <dbReference type="NCBI Taxonomy" id="1070528"/>
    <lineage>
        <taxon>unclassified sequences</taxon>
        <taxon>metagenomes</taxon>
        <taxon>organismal metagenomes</taxon>
    </lineage>
</organism>
<dbReference type="Gene3D" id="3.40.50.150">
    <property type="entry name" value="Vaccinia Virus protein VP39"/>
    <property type="match status" value="1"/>
</dbReference>
<dbReference type="PANTHER" id="PTHR36973:SF4">
    <property type="entry name" value="NODULATION PROTEIN"/>
    <property type="match status" value="1"/>
</dbReference>
<dbReference type="InterPro" id="IPR053188">
    <property type="entry name" value="FkbM_Methyltransferase"/>
</dbReference>
<accession>A0A6C0HBC5</accession>
<feature type="domain" description="Methyltransferase FkbM" evidence="1">
    <location>
        <begin position="35"/>
        <end position="196"/>
    </location>
</feature>
<dbReference type="InterPro" id="IPR045499">
    <property type="entry name" value="DUF6492"/>
</dbReference>
<dbReference type="PANTHER" id="PTHR36973">
    <property type="entry name" value="SLL1456 PROTEIN-RELATED"/>
    <property type="match status" value="1"/>
</dbReference>
<dbReference type="InterPro" id="IPR029063">
    <property type="entry name" value="SAM-dependent_MTases_sf"/>
</dbReference>
<dbReference type="EMBL" id="MN739922">
    <property type="protein sequence ID" value="QHT77891.1"/>
    <property type="molecule type" value="Genomic_DNA"/>
</dbReference>
<reference evidence="2" key="1">
    <citation type="journal article" date="2020" name="Nature">
        <title>Giant virus diversity and host interactions through global metagenomics.</title>
        <authorList>
            <person name="Schulz F."/>
            <person name="Roux S."/>
            <person name="Paez-Espino D."/>
            <person name="Jungbluth S."/>
            <person name="Walsh D.A."/>
            <person name="Denef V.J."/>
            <person name="McMahon K.D."/>
            <person name="Konstantinidis K.T."/>
            <person name="Eloe-Fadrosh E.A."/>
            <person name="Kyrpides N.C."/>
            <person name="Woyke T."/>
        </authorList>
    </citation>
    <scope>NUCLEOTIDE SEQUENCE</scope>
    <source>
        <strain evidence="2">GVMAG-M-3300023179-90</strain>
    </source>
</reference>
<dbReference type="InterPro" id="IPR006342">
    <property type="entry name" value="FkbM_mtfrase"/>
</dbReference>
<dbReference type="NCBIfam" id="TIGR01444">
    <property type="entry name" value="fkbM_fam"/>
    <property type="match status" value="1"/>
</dbReference>
<evidence type="ECO:0000259" key="1">
    <source>
        <dbReference type="Pfam" id="PF05050"/>
    </source>
</evidence>
<proteinExistence type="predicted"/>
<protein>
    <recommendedName>
        <fullName evidence="1">Methyltransferase FkbM domain-containing protein</fullName>
    </recommendedName>
</protein>
<name>A0A6C0HBC5_9ZZZZ</name>
<sequence>MINNYCSYIPDKTKPYVIFDIGSRDCQQSIEFYNNFPNAKIYAFECNPNTLDICKKNIENYKDRITLIEGAVCDYDGEITFYPINQEKTITTWKDGNPGASSIFLSNGTYKAEHYIQDEIKTNCHRLDSVIHKYNIKNVDIIWMDLQGAELLALKGLGNFLKQVKYMHIEVSHGEMYSGQVMFDELNDYIISNNFSIKNKLNMNVWQEDAIYENNMFDIVIPIGPNDIDVVKTQLEYTKKNIVGYRNIYIICYDETLQIDGCISIPEKIFPFSIETVAEYHGKLDRNGWYLQQLLKLYAGLVIPDILDKYLVLDSDTFFLKPTIFYKEGKCLYNHGVEYHMPYFNHMNRLHEDLKKYVNKSGICHHMMFETKYIKEIIDMIEKKHNDFFYNVFLLNVVDINGSGASEYEMYFNYMLFKHPTKIAIRELKWKNANTLSLDSDYDYISYHWHMRDKK</sequence>
<dbReference type="Pfam" id="PF20102">
    <property type="entry name" value="DUF6492"/>
    <property type="match status" value="1"/>
</dbReference>